<dbReference type="InterPro" id="IPR027417">
    <property type="entry name" value="P-loop_NTPase"/>
</dbReference>
<organism evidence="4 5">
    <name type="scientific">Actinomadura rugatobispora</name>
    <dbReference type="NCBI Taxonomy" id="1994"/>
    <lineage>
        <taxon>Bacteria</taxon>
        <taxon>Bacillati</taxon>
        <taxon>Actinomycetota</taxon>
        <taxon>Actinomycetes</taxon>
        <taxon>Streptosporangiales</taxon>
        <taxon>Thermomonosporaceae</taxon>
        <taxon>Actinomadura</taxon>
    </lineage>
</organism>
<dbReference type="InterPro" id="IPR003959">
    <property type="entry name" value="ATPase_AAA_core"/>
</dbReference>
<evidence type="ECO:0000259" key="2">
    <source>
        <dbReference type="Pfam" id="PF12458"/>
    </source>
</evidence>
<evidence type="ECO:0000259" key="3">
    <source>
        <dbReference type="Pfam" id="PF25472"/>
    </source>
</evidence>
<dbReference type="InterPro" id="IPR057224">
    <property type="entry name" value="DUF7902"/>
</dbReference>
<dbReference type="Pfam" id="PF00004">
    <property type="entry name" value="AAA"/>
    <property type="match status" value="1"/>
</dbReference>
<dbReference type="Proteomes" id="UP001596074">
    <property type="component" value="Unassembled WGS sequence"/>
</dbReference>
<dbReference type="InterPro" id="IPR020958">
    <property type="entry name" value="DUF3686"/>
</dbReference>
<name>A0ABW0ZNX3_9ACTN</name>
<feature type="domain" description="ATPase AAA-type core" evidence="1">
    <location>
        <begin position="1286"/>
        <end position="1360"/>
    </location>
</feature>
<comment type="caution">
    <text evidence="4">The sequence shown here is derived from an EMBL/GenBank/DDBJ whole genome shotgun (WGS) entry which is preliminary data.</text>
</comment>
<dbReference type="RefSeq" id="WP_378279661.1">
    <property type="nucleotide sequence ID" value="NZ_JBHSON010000003.1"/>
</dbReference>
<evidence type="ECO:0000259" key="1">
    <source>
        <dbReference type="Pfam" id="PF00004"/>
    </source>
</evidence>
<feature type="domain" description="DUF3686" evidence="2">
    <location>
        <begin position="37"/>
        <end position="491"/>
    </location>
</feature>
<accession>A0ABW0ZNX3</accession>
<dbReference type="Pfam" id="PF25472">
    <property type="entry name" value="DUF7902"/>
    <property type="match status" value="1"/>
</dbReference>
<dbReference type="SUPFAM" id="SSF52540">
    <property type="entry name" value="P-loop containing nucleoside triphosphate hydrolases"/>
    <property type="match status" value="1"/>
</dbReference>
<sequence>MSQRVDDTTGERAGQETSLDHGTYEVLRARLAEHAAELAGRAAALDTRRLEVFGGSGLRLLGTGRIRTERPIVPRDIVAVGGALLFGGNPSGGAAGPEAGVDDVFSVHGLAPAPAADAGAGPGFTPVPGALPGLLRDPAFERDFAEMYRYYRQARLLRLRRVEGGLLAVFQTGPRLDDVRVLRWNAGTGDQVGYVDNQGERENVLPAPHDFTWTETTRADHVDGHIAIQDAVLVSTVGGSLTVAFKDDPDAGSGDDAAYREPLDERLQSLADADVHHARVGALVLLRVRPYKERAWRHLVVNTRAGTVTRLDGIEPACRRLPDDQGIVFPGGYLLDTGAAKTFDLDTTGLEYESVVRSPNGEDVLYVFHSREDGRSLLLSYNVIRKEVAAPIVCHGHGLFEDGTLVVLRAFSGEAARVHPVQVWRTPFESDAHAASRPVGTGPLERVGNADLVRGISGCLSVVRMVEEMAPSTAMFEALIAACVRAADLHHWLGEDELGDLLAPLGRVRAAAGQVLAEHENVRALRRQAAEAVDGAAETVAGLVREARDRPLDAADAWIGRLSDLRRAQGHLETLRETRYADRARIDGLAGELAAAQDDTGRRTVEFLGRDGAFDGYRTEIDRLAGEAGAIESTAGAGPVGDRIAAQAEGLEIVTAAVGDLDAADPAARTAILERVGEVMGGLNRARAVLDARRRELLDREGRAAFAAEFALLDQSVTAALAVSDDPERCDEQLGRLLLQLEGMQARFGEFDDFLERLEDRRTDVYEAFSTRRQALLDERARHAGRLAESAARILPAVQRKTASLTSQDEVNTYFATDAMVNRLRAVATELRDLGEHVRAGELEGRIRAARQEAGRALRDRLDLYADGGETIRLGGHRFAVNTRPAELTLVPHGDTLAFAVTGTDYRAPVDGEAFQETRPFWDQHLVSETPQVYRAEYLAASLLLDAQTSAPSLQALHEAAAEDALDEVVRRAATERYDEGYERGVHDHDATLLLTELLRLHAGAGLLRYPSAARAAAQLFWAYGTAEPARTAWTTRARSLARARDAFGRTTGPDELCGELAAGVAAFCERTGVPADPLAGEYLFEELAAAPPGFAAGANARTLLRDLRAALGDAAGEVERDLAALGDGPDTLAARHQLARAWLASSTAADPDLPEAVALLVTGTSLARHDVTADLTAAVDGLLGAHPRLTGSRSLELRLDETLARIRDFRAVRVPAFAAYQRARTELVAAERSRLRLAEHAPGVLSSFVRNRLVDEVYLPLIGDNLAKQLGAAGDGAHTDRMGLLLLISPPGYGKTTLMEYVAERLGLLLVKIDGPALGHAVTSLDPAEAPSATARQEVEKINLALELGSNVMLYLDDIQHTSPELLQKFIPLCDAQRRVEGVRDGRGRTYDLRGKRFAVVMAGNPYTESGTPFHVPGMLANRADVWNLGDVLTGKDDLFAASYVENALTSNPVLAPLAARDPGDLDLLVRLAGGDQTVRPDRLAHPYSRDELDRISAVLRGLLRAREVVLAVNRAYIASAAQADASRTEPPFRLQGSYRDMNKLAGRILPVMNEDELDAVIDDHYAAEAQTLTSGAEANLLKLAELRGRLTPARAARWTEVKAAHRRERVLGGAGDDPAARAVAALGLLAERVGAVEGAINQAAHRFGNGHGPVRIPPE</sequence>
<reference evidence="5" key="1">
    <citation type="journal article" date="2019" name="Int. J. Syst. Evol. Microbiol.">
        <title>The Global Catalogue of Microorganisms (GCM) 10K type strain sequencing project: providing services to taxonomists for standard genome sequencing and annotation.</title>
        <authorList>
            <consortium name="The Broad Institute Genomics Platform"/>
            <consortium name="The Broad Institute Genome Sequencing Center for Infectious Disease"/>
            <person name="Wu L."/>
            <person name="Ma J."/>
        </authorList>
    </citation>
    <scope>NUCLEOTIDE SEQUENCE [LARGE SCALE GENOMIC DNA]</scope>
    <source>
        <strain evidence="5">KCTC 42087</strain>
    </source>
</reference>
<keyword evidence="5" id="KW-1185">Reference proteome</keyword>
<proteinExistence type="predicted"/>
<dbReference type="Gene3D" id="3.40.50.300">
    <property type="entry name" value="P-loop containing nucleotide triphosphate hydrolases"/>
    <property type="match status" value="1"/>
</dbReference>
<evidence type="ECO:0000313" key="4">
    <source>
        <dbReference type="EMBL" id="MFC5744467.1"/>
    </source>
</evidence>
<feature type="domain" description="DUF7902" evidence="3">
    <location>
        <begin position="613"/>
        <end position="696"/>
    </location>
</feature>
<evidence type="ECO:0000313" key="5">
    <source>
        <dbReference type="Proteomes" id="UP001596074"/>
    </source>
</evidence>
<gene>
    <name evidence="4" type="ORF">ACFPZN_02435</name>
</gene>
<protein>
    <submittedName>
        <fullName evidence="4">DNA repair ATPase</fullName>
    </submittedName>
</protein>
<dbReference type="EMBL" id="JBHSON010000003">
    <property type="protein sequence ID" value="MFC5744467.1"/>
    <property type="molecule type" value="Genomic_DNA"/>
</dbReference>
<dbReference type="Pfam" id="PF12458">
    <property type="entry name" value="DUF3686"/>
    <property type="match status" value="1"/>
</dbReference>